<protein>
    <submittedName>
        <fullName evidence="2">ATP-binding protein</fullName>
    </submittedName>
</protein>
<keyword evidence="2" id="KW-0067">ATP-binding</keyword>
<dbReference type="PANTHER" id="PTHR30595">
    <property type="entry name" value="GLPR-RELATED TRANSCRIPTIONAL REPRESSOR"/>
    <property type="match status" value="1"/>
</dbReference>
<keyword evidence="3" id="KW-1185">Reference proteome</keyword>
<organism evidence="2 3">
    <name type="scientific">Natronoarchaeum mannanilyticum</name>
    <dbReference type="NCBI Taxonomy" id="926360"/>
    <lineage>
        <taxon>Archaea</taxon>
        <taxon>Methanobacteriati</taxon>
        <taxon>Methanobacteriota</taxon>
        <taxon>Stenosarchaea group</taxon>
        <taxon>Halobacteria</taxon>
        <taxon>Halobacteriales</taxon>
        <taxon>Natronoarchaeaceae</taxon>
    </lineage>
</organism>
<evidence type="ECO:0000259" key="1">
    <source>
        <dbReference type="Pfam" id="PF04326"/>
    </source>
</evidence>
<accession>A0AAV3T9H3</accession>
<reference evidence="2 3" key="1">
    <citation type="journal article" date="2019" name="Int. J. Syst. Evol. Microbiol.">
        <title>The Global Catalogue of Microorganisms (GCM) 10K type strain sequencing project: providing services to taxonomists for standard genome sequencing and annotation.</title>
        <authorList>
            <consortium name="The Broad Institute Genomics Platform"/>
            <consortium name="The Broad Institute Genome Sequencing Center for Infectious Disease"/>
            <person name="Wu L."/>
            <person name="Ma J."/>
        </authorList>
    </citation>
    <scope>NUCLEOTIDE SEQUENCE [LARGE SCALE GENOMIC DNA]</scope>
    <source>
        <strain evidence="2 3">JCM 16328</strain>
    </source>
</reference>
<dbReference type="InterPro" id="IPR007421">
    <property type="entry name" value="Schlafen_AlbA_2_dom"/>
</dbReference>
<evidence type="ECO:0000313" key="3">
    <source>
        <dbReference type="Proteomes" id="UP001500420"/>
    </source>
</evidence>
<dbReference type="InterPro" id="IPR038461">
    <property type="entry name" value="Schlafen_AlbA_2_dom_sf"/>
</dbReference>
<gene>
    <name evidence="2" type="ORF">GCM10009020_15780</name>
</gene>
<dbReference type="EMBL" id="BAAADV010000002">
    <property type="protein sequence ID" value="GAA0670446.1"/>
    <property type="molecule type" value="Genomic_DNA"/>
</dbReference>
<sequence>MPDSPYPESVSEWSKETIEALEQSNHEENQHIEYKHHLQYPDNGNEKSKSEWRSNLEREFTAFANAGGGVIVFGINDDVQPAPFERPNMETGRIVSQLVHKTTPPVKTEVGAEIEYGEGGKRIILPVRVFEATRKPVATADAAYYVRSNEGKHTMTRQLLESLYVERDRRQQAIRKLELEIDRFNSVFEKQIEDRKRDEAPHPFHAFNIEGLKDALRENTHLYAQDLDEEIQSVFDAIGELELYERRYKREIRGEFNDPYRDSVEDFNRDTESTFRQYFSDLNQELEKLSEAAGI</sequence>
<comment type="caution">
    <text evidence="2">The sequence shown here is derived from an EMBL/GenBank/DDBJ whole genome shotgun (WGS) entry which is preliminary data.</text>
</comment>
<keyword evidence="2" id="KW-0547">Nucleotide-binding</keyword>
<dbReference type="Proteomes" id="UP001500420">
    <property type="component" value="Unassembled WGS sequence"/>
</dbReference>
<dbReference type="PANTHER" id="PTHR30595:SF6">
    <property type="entry name" value="SCHLAFEN ALBA-2 DOMAIN-CONTAINING PROTEIN"/>
    <property type="match status" value="1"/>
</dbReference>
<evidence type="ECO:0000313" key="2">
    <source>
        <dbReference type="EMBL" id="GAA0670446.1"/>
    </source>
</evidence>
<dbReference type="Pfam" id="PF04326">
    <property type="entry name" value="SLFN_AlbA_2"/>
    <property type="match status" value="1"/>
</dbReference>
<dbReference type="GO" id="GO:0005524">
    <property type="term" value="F:ATP binding"/>
    <property type="evidence" value="ECO:0007669"/>
    <property type="project" value="UniProtKB-KW"/>
</dbReference>
<dbReference type="Gene3D" id="3.30.950.30">
    <property type="entry name" value="Schlafen, AAA domain"/>
    <property type="match status" value="1"/>
</dbReference>
<dbReference type="AlphaFoldDB" id="A0AAV3T9H3"/>
<name>A0AAV3T9H3_9EURY</name>
<feature type="domain" description="Schlafen AlbA-2" evidence="1">
    <location>
        <begin position="28"/>
        <end position="155"/>
    </location>
</feature>
<proteinExistence type="predicted"/>
<dbReference type="RefSeq" id="WP_343773440.1">
    <property type="nucleotide sequence ID" value="NZ_BAAADV010000002.1"/>
</dbReference>